<keyword evidence="6 8" id="KW-0472">Membrane</keyword>
<dbReference type="GO" id="GO:0022857">
    <property type="term" value="F:transmembrane transporter activity"/>
    <property type="evidence" value="ECO:0007669"/>
    <property type="project" value="InterPro"/>
</dbReference>
<keyword evidence="5 8" id="KW-1133">Transmembrane helix</keyword>
<dbReference type="Gene3D" id="1.20.1720.10">
    <property type="entry name" value="Multidrug resistance protein D"/>
    <property type="match status" value="1"/>
</dbReference>
<feature type="transmembrane region" description="Helical" evidence="8">
    <location>
        <begin position="60"/>
        <end position="79"/>
    </location>
</feature>
<keyword evidence="11" id="KW-1185">Reference proteome</keyword>
<feature type="transmembrane region" description="Helical" evidence="8">
    <location>
        <begin position="116"/>
        <end position="137"/>
    </location>
</feature>
<sequence length="547" mass="56283">MSSHIAAARGVSASSTISPTRQWLGLVALVLPVLLIAIDNTVLGFAVPSLSRELNPSAGQLLWIVDIYAFLLAGLLITMGSLGDRIGRRRLLLFGSAAFGAASAFAAFSTSAEMLIAARALLGIAGATLMPSTLALLRTLFPEQRQRMLAIAIWASAFSAGAAFGPILGGLLLEHFFWGSIFLINIPVAALVLVAVPLLVPESKNPTPGRFDPLSVLQSITGMLTAVYGLKRLAAGEVSLIPVLAFAMGVAILVSFVRRQRRLPEPLLDLSLFSLPRFRTAVMTNFMLVFALVGSMFFLTQLLQLAYGMSPLRASLVLVPGLLASVVASFVVIPLARRYSLRALVATGILIAGAGFALLIGAPESNGYLVAGLAFLALGTGMGLAETLTNSAVLSSAPAHRSGAASAISETAYELGGALGVAILGAVLSAIYRVQLLDTPIEVAEGETLPRGAVPGAAETLAAAEEISAGLGGQVGASIWDAAHSAFVTSVHWTSVVATGLMLVAAGLVLIMLRGDRPASQAGAISAGEVSQTSAAGATPAPATMER</sequence>
<evidence type="ECO:0000256" key="7">
    <source>
        <dbReference type="SAM" id="MobiDB-lite"/>
    </source>
</evidence>
<dbReference type="Proteomes" id="UP000280668">
    <property type="component" value="Unassembled WGS sequence"/>
</dbReference>
<dbReference type="PANTHER" id="PTHR42718">
    <property type="entry name" value="MAJOR FACILITATOR SUPERFAMILY MULTIDRUG TRANSPORTER MFSC"/>
    <property type="match status" value="1"/>
</dbReference>
<comment type="caution">
    <text evidence="10">The sequence shown here is derived from an EMBL/GenBank/DDBJ whole genome shotgun (WGS) entry which is preliminary data.</text>
</comment>
<feature type="transmembrane region" description="Helical" evidence="8">
    <location>
        <begin position="91"/>
        <end position="110"/>
    </location>
</feature>
<feature type="transmembrane region" description="Helical" evidence="8">
    <location>
        <begin position="211"/>
        <end position="228"/>
    </location>
</feature>
<dbReference type="RefSeq" id="WP_123304215.1">
    <property type="nucleotide sequence ID" value="NZ_RKHK01000001.1"/>
</dbReference>
<dbReference type="InterPro" id="IPR036259">
    <property type="entry name" value="MFS_trans_sf"/>
</dbReference>
<feature type="transmembrane region" description="Helical" evidence="8">
    <location>
        <begin position="278"/>
        <end position="300"/>
    </location>
</feature>
<dbReference type="PRINTS" id="PR01036">
    <property type="entry name" value="TCRTETB"/>
</dbReference>
<dbReference type="GO" id="GO:0005886">
    <property type="term" value="C:plasma membrane"/>
    <property type="evidence" value="ECO:0007669"/>
    <property type="project" value="UniProtKB-SubCell"/>
</dbReference>
<evidence type="ECO:0000256" key="5">
    <source>
        <dbReference type="ARBA" id="ARBA00022989"/>
    </source>
</evidence>
<feature type="transmembrane region" description="Helical" evidence="8">
    <location>
        <begin position="368"/>
        <end position="390"/>
    </location>
</feature>
<dbReference type="PROSITE" id="PS50850">
    <property type="entry name" value="MFS"/>
    <property type="match status" value="1"/>
</dbReference>
<keyword evidence="3" id="KW-1003">Cell membrane</keyword>
<dbReference type="PANTHER" id="PTHR42718:SF47">
    <property type="entry name" value="METHYL VIOLOGEN RESISTANCE PROTEIN SMVA"/>
    <property type="match status" value="1"/>
</dbReference>
<dbReference type="InterPro" id="IPR011701">
    <property type="entry name" value="MFS"/>
</dbReference>
<evidence type="ECO:0000256" key="1">
    <source>
        <dbReference type="ARBA" id="ARBA00004651"/>
    </source>
</evidence>
<evidence type="ECO:0000256" key="8">
    <source>
        <dbReference type="SAM" id="Phobius"/>
    </source>
</evidence>
<dbReference type="OrthoDB" id="9781469at2"/>
<feature type="transmembrane region" description="Helical" evidence="8">
    <location>
        <begin position="149"/>
        <end position="169"/>
    </location>
</feature>
<dbReference type="EMBL" id="RKHK01000001">
    <property type="protein sequence ID" value="ROR73841.1"/>
    <property type="molecule type" value="Genomic_DNA"/>
</dbReference>
<evidence type="ECO:0000256" key="2">
    <source>
        <dbReference type="ARBA" id="ARBA00022448"/>
    </source>
</evidence>
<name>A0A3N2BF02_9MICO</name>
<keyword evidence="2" id="KW-0813">Transport</keyword>
<evidence type="ECO:0000256" key="4">
    <source>
        <dbReference type="ARBA" id="ARBA00022692"/>
    </source>
</evidence>
<evidence type="ECO:0000256" key="6">
    <source>
        <dbReference type="ARBA" id="ARBA00023136"/>
    </source>
</evidence>
<dbReference type="CDD" id="cd17321">
    <property type="entry name" value="MFS_MMR_MDR_like"/>
    <property type="match status" value="1"/>
</dbReference>
<gene>
    <name evidence="10" type="ORF">EDD31_2232</name>
</gene>
<protein>
    <submittedName>
        <fullName evidence="10">DHA2 family multidrug resistance protein-like MFS transporter</fullName>
    </submittedName>
</protein>
<feature type="transmembrane region" description="Helical" evidence="8">
    <location>
        <begin position="411"/>
        <end position="432"/>
    </location>
</feature>
<dbReference type="InterPro" id="IPR020846">
    <property type="entry name" value="MFS_dom"/>
</dbReference>
<evidence type="ECO:0000313" key="10">
    <source>
        <dbReference type="EMBL" id="ROR73841.1"/>
    </source>
</evidence>
<dbReference type="Gene3D" id="1.20.1250.20">
    <property type="entry name" value="MFS general substrate transporter like domains"/>
    <property type="match status" value="1"/>
</dbReference>
<feature type="transmembrane region" description="Helical" evidence="8">
    <location>
        <begin position="240"/>
        <end position="257"/>
    </location>
</feature>
<organism evidence="10 11">
    <name type="scientific">Bogoriella caseilytica</name>
    <dbReference type="NCBI Taxonomy" id="56055"/>
    <lineage>
        <taxon>Bacteria</taxon>
        <taxon>Bacillati</taxon>
        <taxon>Actinomycetota</taxon>
        <taxon>Actinomycetes</taxon>
        <taxon>Micrococcales</taxon>
        <taxon>Bogoriellaceae</taxon>
        <taxon>Bogoriella</taxon>
    </lineage>
</organism>
<dbReference type="AlphaFoldDB" id="A0A3N2BF02"/>
<feature type="transmembrane region" description="Helical" evidence="8">
    <location>
        <begin position="175"/>
        <end position="199"/>
    </location>
</feature>
<dbReference type="Pfam" id="PF07690">
    <property type="entry name" value="MFS_1"/>
    <property type="match status" value="1"/>
</dbReference>
<evidence type="ECO:0000259" key="9">
    <source>
        <dbReference type="PROSITE" id="PS50850"/>
    </source>
</evidence>
<keyword evidence="4 8" id="KW-0812">Transmembrane</keyword>
<feature type="transmembrane region" description="Helical" evidence="8">
    <location>
        <begin position="23"/>
        <end position="48"/>
    </location>
</feature>
<feature type="transmembrane region" description="Helical" evidence="8">
    <location>
        <begin position="491"/>
        <end position="513"/>
    </location>
</feature>
<reference evidence="10 11" key="1">
    <citation type="submission" date="2018-11" db="EMBL/GenBank/DDBJ databases">
        <title>Sequencing the genomes of 1000 actinobacteria strains.</title>
        <authorList>
            <person name="Klenk H.-P."/>
        </authorList>
    </citation>
    <scope>NUCLEOTIDE SEQUENCE [LARGE SCALE GENOMIC DNA]</scope>
    <source>
        <strain evidence="10 11">DSM 11294</strain>
    </source>
</reference>
<accession>A0A3N2BF02</accession>
<feature type="compositionally biased region" description="Low complexity" evidence="7">
    <location>
        <begin position="535"/>
        <end position="547"/>
    </location>
</feature>
<proteinExistence type="predicted"/>
<feature type="domain" description="Major facilitator superfamily (MFS) profile" evidence="9">
    <location>
        <begin position="25"/>
        <end position="517"/>
    </location>
</feature>
<feature type="transmembrane region" description="Helical" evidence="8">
    <location>
        <begin position="343"/>
        <end position="362"/>
    </location>
</feature>
<dbReference type="SUPFAM" id="SSF103473">
    <property type="entry name" value="MFS general substrate transporter"/>
    <property type="match status" value="1"/>
</dbReference>
<comment type="subcellular location">
    <subcellularLocation>
        <location evidence="1">Cell membrane</location>
        <topology evidence="1">Multi-pass membrane protein</topology>
    </subcellularLocation>
</comment>
<feature type="transmembrane region" description="Helical" evidence="8">
    <location>
        <begin position="312"/>
        <end position="336"/>
    </location>
</feature>
<evidence type="ECO:0000256" key="3">
    <source>
        <dbReference type="ARBA" id="ARBA00022475"/>
    </source>
</evidence>
<evidence type="ECO:0000313" key="11">
    <source>
        <dbReference type="Proteomes" id="UP000280668"/>
    </source>
</evidence>
<feature type="region of interest" description="Disordered" evidence="7">
    <location>
        <begin position="524"/>
        <end position="547"/>
    </location>
</feature>